<organism evidence="1 2">
    <name type="scientific">Racocetra fulgida</name>
    <dbReference type="NCBI Taxonomy" id="60492"/>
    <lineage>
        <taxon>Eukaryota</taxon>
        <taxon>Fungi</taxon>
        <taxon>Fungi incertae sedis</taxon>
        <taxon>Mucoromycota</taxon>
        <taxon>Glomeromycotina</taxon>
        <taxon>Glomeromycetes</taxon>
        <taxon>Diversisporales</taxon>
        <taxon>Gigasporaceae</taxon>
        <taxon>Racocetra</taxon>
    </lineage>
</organism>
<dbReference type="Proteomes" id="UP000789396">
    <property type="component" value="Unassembled WGS sequence"/>
</dbReference>
<evidence type="ECO:0000313" key="1">
    <source>
        <dbReference type="EMBL" id="CAG8737137.1"/>
    </source>
</evidence>
<keyword evidence="2" id="KW-1185">Reference proteome</keyword>
<comment type="caution">
    <text evidence="1">The sequence shown here is derived from an EMBL/GenBank/DDBJ whole genome shotgun (WGS) entry which is preliminary data.</text>
</comment>
<dbReference type="OrthoDB" id="2384130at2759"/>
<feature type="non-terminal residue" evidence="1">
    <location>
        <position position="71"/>
    </location>
</feature>
<reference evidence="1" key="1">
    <citation type="submission" date="2021-06" db="EMBL/GenBank/DDBJ databases">
        <authorList>
            <person name="Kallberg Y."/>
            <person name="Tangrot J."/>
            <person name="Rosling A."/>
        </authorList>
    </citation>
    <scope>NUCLEOTIDE SEQUENCE</scope>
    <source>
        <strain evidence="1">IN212</strain>
    </source>
</reference>
<accession>A0A9N9IJ99</accession>
<gene>
    <name evidence="1" type="ORF">RFULGI_LOCUS12572</name>
</gene>
<evidence type="ECO:0000313" key="2">
    <source>
        <dbReference type="Proteomes" id="UP000789396"/>
    </source>
</evidence>
<sequence>MKAKIKATDPWDEFQLLKPNADARSLNPQELEPKGLSEEKQVDLWNNIRQYCPIVYRDKFCSKPSDDLIEK</sequence>
<protein>
    <submittedName>
        <fullName evidence="1">3843_t:CDS:1</fullName>
    </submittedName>
</protein>
<proteinExistence type="predicted"/>
<dbReference type="EMBL" id="CAJVPZ010030612">
    <property type="protein sequence ID" value="CAG8737137.1"/>
    <property type="molecule type" value="Genomic_DNA"/>
</dbReference>
<name>A0A9N9IJ99_9GLOM</name>
<dbReference type="AlphaFoldDB" id="A0A9N9IJ99"/>